<dbReference type="Proteomes" id="UP000805193">
    <property type="component" value="Unassembled WGS sequence"/>
</dbReference>
<keyword evidence="2" id="KW-1185">Reference proteome</keyword>
<dbReference type="EMBL" id="JABSTQ010011024">
    <property type="protein sequence ID" value="KAG0415811.1"/>
    <property type="molecule type" value="Genomic_DNA"/>
</dbReference>
<evidence type="ECO:0000313" key="1">
    <source>
        <dbReference type="EMBL" id="KAG0415811.1"/>
    </source>
</evidence>
<organism evidence="1 2">
    <name type="scientific">Ixodes persulcatus</name>
    <name type="common">Taiga tick</name>
    <dbReference type="NCBI Taxonomy" id="34615"/>
    <lineage>
        <taxon>Eukaryota</taxon>
        <taxon>Metazoa</taxon>
        <taxon>Ecdysozoa</taxon>
        <taxon>Arthropoda</taxon>
        <taxon>Chelicerata</taxon>
        <taxon>Arachnida</taxon>
        <taxon>Acari</taxon>
        <taxon>Parasitiformes</taxon>
        <taxon>Ixodida</taxon>
        <taxon>Ixodoidea</taxon>
        <taxon>Ixodidae</taxon>
        <taxon>Ixodinae</taxon>
        <taxon>Ixodes</taxon>
    </lineage>
</organism>
<evidence type="ECO:0000313" key="2">
    <source>
        <dbReference type="Proteomes" id="UP000805193"/>
    </source>
</evidence>
<name>A0AC60P8T9_IXOPE</name>
<sequence>MWTSVQRRHVPRSSDLIGSPGPSVLPFANFYRVGGSSGGCFSPTGSGLSGLSGATIWARAPGQLGLYAKRAAVAKKSRRKKKKKQRSLGNNNNEGYVATWLRYVLPSLVEC</sequence>
<gene>
    <name evidence="1" type="ORF">HPB47_007008</name>
</gene>
<comment type="caution">
    <text evidence="1">The sequence shown here is derived from an EMBL/GenBank/DDBJ whole genome shotgun (WGS) entry which is preliminary data.</text>
</comment>
<reference evidence="1 2" key="1">
    <citation type="journal article" date="2020" name="Cell">
        <title>Large-Scale Comparative Analyses of Tick Genomes Elucidate Their Genetic Diversity and Vector Capacities.</title>
        <authorList>
            <consortium name="Tick Genome and Microbiome Consortium (TIGMIC)"/>
            <person name="Jia N."/>
            <person name="Wang J."/>
            <person name="Shi W."/>
            <person name="Du L."/>
            <person name="Sun Y."/>
            <person name="Zhan W."/>
            <person name="Jiang J.F."/>
            <person name="Wang Q."/>
            <person name="Zhang B."/>
            <person name="Ji P."/>
            <person name="Bell-Sakyi L."/>
            <person name="Cui X.M."/>
            <person name="Yuan T.T."/>
            <person name="Jiang B.G."/>
            <person name="Yang W.F."/>
            <person name="Lam T.T."/>
            <person name="Chang Q.C."/>
            <person name="Ding S.J."/>
            <person name="Wang X.J."/>
            <person name="Zhu J.G."/>
            <person name="Ruan X.D."/>
            <person name="Zhao L."/>
            <person name="Wei J.T."/>
            <person name="Ye R.Z."/>
            <person name="Que T.C."/>
            <person name="Du C.H."/>
            <person name="Zhou Y.H."/>
            <person name="Cheng J.X."/>
            <person name="Dai P.F."/>
            <person name="Guo W.B."/>
            <person name="Han X.H."/>
            <person name="Huang E.J."/>
            <person name="Li L.F."/>
            <person name="Wei W."/>
            <person name="Gao Y.C."/>
            <person name="Liu J.Z."/>
            <person name="Shao H.Z."/>
            <person name="Wang X."/>
            <person name="Wang C.C."/>
            <person name="Yang T.C."/>
            <person name="Huo Q.B."/>
            <person name="Li W."/>
            <person name="Chen H.Y."/>
            <person name="Chen S.E."/>
            <person name="Zhou L.G."/>
            <person name="Ni X.B."/>
            <person name="Tian J.H."/>
            <person name="Sheng Y."/>
            <person name="Liu T."/>
            <person name="Pan Y.S."/>
            <person name="Xia L.Y."/>
            <person name="Li J."/>
            <person name="Zhao F."/>
            <person name="Cao W.C."/>
        </authorList>
    </citation>
    <scope>NUCLEOTIDE SEQUENCE [LARGE SCALE GENOMIC DNA]</scope>
    <source>
        <strain evidence="1">Iper-2018</strain>
    </source>
</reference>
<protein>
    <submittedName>
        <fullName evidence="1">Uncharacterized protein</fullName>
    </submittedName>
</protein>
<proteinExistence type="predicted"/>
<accession>A0AC60P8T9</accession>